<comment type="pathway">
    <text evidence="2 9">Amino-acid biosynthesis; L-histidine biosynthesis; L-histidine from 5-phospho-alpha-D-ribose 1-diphosphate: step 7/9.</text>
</comment>
<keyword evidence="7 9" id="KW-0663">Pyridoxal phosphate</keyword>
<keyword evidence="12" id="KW-1185">Reference proteome</keyword>
<organism evidence="11 12">
    <name type="scientific">Paraburkholderia polaris</name>
    <dbReference type="NCBI Taxonomy" id="2728848"/>
    <lineage>
        <taxon>Bacteria</taxon>
        <taxon>Pseudomonadati</taxon>
        <taxon>Pseudomonadota</taxon>
        <taxon>Betaproteobacteria</taxon>
        <taxon>Burkholderiales</taxon>
        <taxon>Burkholderiaceae</taxon>
        <taxon>Paraburkholderia</taxon>
    </lineage>
</organism>
<evidence type="ECO:0000256" key="7">
    <source>
        <dbReference type="ARBA" id="ARBA00022898"/>
    </source>
</evidence>
<name>A0A848I7C8_9BURK</name>
<comment type="caution">
    <text evidence="11">The sequence shown here is derived from an EMBL/GenBank/DDBJ whole genome shotgun (WGS) entry which is preliminary data.</text>
</comment>
<dbReference type="Pfam" id="PF00155">
    <property type="entry name" value="Aminotran_1_2"/>
    <property type="match status" value="1"/>
</dbReference>
<dbReference type="AlphaFoldDB" id="A0A848I7C8"/>
<proteinExistence type="inferred from homology"/>
<dbReference type="InterPro" id="IPR004839">
    <property type="entry name" value="Aminotransferase_I/II_large"/>
</dbReference>
<dbReference type="Gene3D" id="3.90.1150.10">
    <property type="entry name" value="Aspartate Aminotransferase, domain 1"/>
    <property type="match status" value="1"/>
</dbReference>
<dbReference type="GO" id="GO:0004400">
    <property type="term" value="F:histidinol-phosphate transaminase activity"/>
    <property type="evidence" value="ECO:0007669"/>
    <property type="project" value="UniProtKB-UniRule"/>
</dbReference>
<dbReference type="RefSeq" id="WP_169484148.1">
    <property type="nucleotide sequence ID" value="NZ_JABBGJ010000004.1"/>
</dbReference>
<feature type="modified residue" description="N6-(pyridoxal phosphate)lysine" evidence="9">
    <location>
        <position position="233"/>
    </location>
</feature>
<evidence type="ECO:0000256" key="8">
    <source>
        <dbReference type="ARBA" id="ARBA00047481"/>
    </source>
</evidence>
<evidence type="ECO:0000256" key="6">
    <source>
        <dbReference type="ARBA" id="ARBA00022679"/>
    </source>
</evidence>
<dbReference type="InterPro" id="IPR015422">
    <property type="entry name" value="PyrdxlP-dep_Trfase_small"/>
</dbReference>
<protein>
    <recommendedName>
        <fullName evidence="9">Histidinol-phosphate aminotransferase</fullName>
        <ecNumber evidence="9">2.6.1.9</ecNumber>
    </recommendedName>
    <alternativeName>
        <fullName evidence="9">Imidazole acetol-phosphate transaminase</fullName>
    </alternativeName>
</protein>
<evidence type="ECO:0000256" key="9">
    <source>
        <dbReference type="HAMAP-Rule" id="MF_01023"/>
    </source>
</evidence>
<dbReference type="SUPFAM" id="SSF53383">
    <property type="entry name" value="PLP-dependent transferases"/>
    <property type="match status" value="1"/>
</dbReference>
<dbReference type="EC" id="2.6.1.9" evidence="9"/>
<dbReference type="GO" id="GO:0030170">
    <property type="term" value="F:pyridoxal phosphate binding"/>
    <property type="evidence" value="ECO:0007669"/>
    <property type="project" value="InterPro"/>
</dbReference>
<comment type="similarity">
    <text evidence="3 9">Belongs to the class-II pyridoxal-phosphate-dependent aminotransferase family. Histidinol-phosphate aminotransferase subfamily.</text>
</comment>
<dbReference type="InterPro" id="IPR015421">
    <property type="entry name" value="PyrdxlP-dep_Trfase_major"/>
</dbReference>
<keyword evidence="5 9" id="KW-0032">Aminotransferase</keyword>
<dbReference type="Proteomes" id="UP000544134">
    <property type="component" value="Unassembled WGS sequence"/>
</dbReference>
<dbReference type="PANTHER" id="PTHR43643">
    <property type="entry name" value="HISTIDINOL-PHOSPHATE AMINOTRANSFERASE 2"/>
    <property type="match status" value="1"/>
</dbReference>
<evidence type="ECO:0000256" key="3">
    <source>
        <dbReference type="ARBA" id="ARBA00007970"/>
    </source>
</evidence>
<comment type="subunit">
    <text evidence="4 9">Homodimer.</text>
</comment>
<dbReference type="EMBL" id="JABBGJ010000004">
    <property type="protein sequence ID" value="NML97152.1"/>
    <property type="molecule type" value="Genomic_DNA"/>
</dbReference>
<dbReference type="UniPathway" id="UPA00031">
    <property type="reaction ID" value="UER00012"/>
</dbReference>
<dbReference type="InterPro" id="IPR015424">
    <property type="entry name" value="PyrdxlP-dep_Trfase"/>
</dbReference>
<dbReference type="InterPro" id="IPR005861">
    <property type="entry name" value="HisP_aminotrans"/>
</dbReference>
<feature type="domain" description="Aminotransferase class I/classII large" evidence="10">
    <location>
        <begin position="39"/>
        <end position="366"/>
    </location>
</feature>
<dbReference type="NCBIfam" id="TIGR01141">
    <property type="entry name" value="hisC"/>
    <property type="match status" value="1"/>
</dbReference>
<reference evidence="11 12" key="1">
    <citation type="submission" date="2020-04" db="EMBL/GenBank/DDBJ databases">
        <title>Paraburkholderia sp. RP-4-7 isolated from soil.</title>
        <authorList>
            <person name="Dahal R.H."/>
        </authorList>
    </citation>
    <scope>NUCLEOTIDE SEQUENCE [LARGE SCALE GENOMIC DNA]</scope>
    <source>
        <strain evidence="11 12">RP-4-7</strain>
    </source>
</reference>
<comment type="catalytic activity">
    <reaction evidence="8 9">
        <text>L-histidinol phosphate + 2-oxoglutarate = 3-(imidazol-4-yl)-2-oxopropyl phosphate + L-glutamate</text>
        <dbReference type="Rhea" id="RHEA:23744"/>
        <dbReference type="ChEBI" id="CHEBI:16810"/>
        <dbReference type="ChEBI" id="CHEBI:29985"/>
        <dbReference type="ChEBI" id="CHEBI:57766"/>
        <dbReference type="ChEBI" id="CHEBI:57980"/>
        <dbReference type="EC" id="2.6.1.9"/>
    </reaction>
</comment>
<accession>A0A848I7C8</accession>
<keyword evidence="6 9" id="KW-0808">Transferase</keyword>
<keyword evidence="9" id="KW-0028">Amino-acid biosynthesis</keyword>
<evidence type="ECO:0000256" key="5">
    <source>
        <dbReference type="ARBA" id="ARBA00022576"/>
    </source>
</evidence>
<dbReference type="HAMAP" id="MF_01023">
    <property type="entry name" value="HisC_aminotrans_2"/>
    <property type="match status" value="1"/>
</dbReference>
<keyword evidence="9" id="KW-0368">Histidine biosynthesis</keyword>
<dbReference type="CDD" id="cd00609">
    <property type="entry name" value="AAT_like"/>
    <property type="match status" value="1"/>
</dbReference>
<dbReference type="Gene3D" id="3.40.640.10">
    <property type="entry name" value="Type I PLP-dependent aspartate aminotransferase-like (Major domain)"/>
    <property type="match status" value="1"/>
</dbReference>
<evidence type="ECO:0000256" key="4">
    <source>
        <dbReference type="ARBA" id="ARBA00011738"/>
    </source>
</evidence>
<dbReference type="PROSITE" id="PS00599">
    <property type="entry name" value="AA_TRANSFER_CLASS_2"/>
    <property type="match status" value="1"/>
</dbReference>
<evidence type="ECO:0000256" key="1">
    <source>
        <dbReference type="ARBA" id="ARBA00001933"/>
    </source>
</evidence>
<evidence type="ECO:0000259" key="10">
    <source>
        <dbReference type="Pfam" id="PF00155"/>
    </source>
</evidence>
<dbReference type="InterPro" id="IPR050106">
    <property type="entry name" value="HistidinolP_aminotransfase"/>
</dbReference>
<sequence>MTPTDALIDALRPEVRALPTYNAGLSAGHVREQFGVTRIAKLASNENPYGASARVADALAQALADGVAVYPDPTCGGLRAALAARLPVDAGQLVFGNGSEELLSVAAHTFLAPGDEVVTVVPSFGLHVICPQSVGATVTTVPMRGLEFDVDALCAALTPRTRMLLVSNPSNPVGCAMDGAQIRRLLSCVSPGTLVVWDEAYYEYAVATPGYADCLALLAESGLPWLVLRTFSKAYGLAGLRIGYGIASDSRLADLMNRVRTPFNINHLAQCAAVAALSDPEHVAASVAHVTCEREGMRASLLALGYSPARSRANFLFFDAYEDAVALSQRLLHEGVIVKPWREKGYANCLRVSIGSRDDNDLFIGALTRLGAVESRGTQIEIH</sequence>
<evidence type="ECO:0000313" key="11">
    <source>
        <dbReference type="EMBL" id="NML97152.1"/>
    </source>
</evidence>
<dbReference type="GO" id="GO:0000105">
    <property type="term" value="P:L-histidine biosynthetic process"/>
    <property type="evidence" value="ECO:0007669"/>
    <property type="project" value="UniProtKB-UniRule"/>
</dbReference>
<evidence type="ECO:0000313" key="12">
    <source>
        <dbReference type="Proteomes" id="UP000544134"/>
    </source>
</evidence>
<evidence type="ECO:0000256" key="2">
    <source>
        <dbReference type="ARBA" id="ARBA00005011"/>
    </source>
</evidence>
<dbReference type="PANTHER" id="PTHR43643:SF3">
    <property type="entry name" value="HISTIDINOL-PHOSPHATE AMINOTRANSFERASE"/>
    <property type="match status" value="1"/>
</dbReference>
<gene>
    <name evidence="9 11" type="primary">hisC</name>
    <name evidence="11" type="ORF">HHL24_04165</name>
</gene>
<dbReference type="InterPro" id="IPR001917">
    <property type="entry name" value="Aminotrans_II_pyridoxalP_BS"/>
</dbReference>
<comment type="cofactor">
    <cofactor evidence="1 9">
        <name>pyridoxal 5'-phosphate</name>
        <dbReference type="ChEBI" id="CHEBI:597326"/>
    </cofactor>
</comment>